<evidence type="ECO:0000313" key="3">
    <source>
        <dbReference type="Proteomes" id="UP000713904"/>
    </source>
</evidence>
<dbReference type="InterPro" id="IPR016187">
    <property type="entry name" value="CTDL_fold"/>
</dbReference>
<evidence type="ECO:0000259" key="1">
    <source>
        <dbReference type="Pfam" id="PF03781"/>
    </source>
</evidence>
<dbReference type="PANTHER" id="PTHR23150:SF19">
    <property type="entry name" value="FORMYLGLYCINE-GENERATING ENZYME"/>
    <property type="match status" value="1"/>
</dbReference>
<dbReference type="RefSeq" id="WP_185623417.1">
    <property type="nucleotide sequence ID" value="NZ_JABGBW010000001.1"/>
</dbReference>
<dbReference type="InterPro" id="IPR005532">
    <property type="entry name" value="SUMF_dom"/>
</dbReference>
<comment type="caution">
    <text evidence="2">The sequence shown here is derived from an EMBL/GenBank/DDBJ whole genome shotgun (WGS) entry which is preliminary data.</text>
</comment>
<dbReference type="EMBL" id="JABGBW010000001">
    <property type="protein sequence ID" value="MBC2575386.1"/>
    <property type="molecule type" value="Genomic_DNA"/>
</dbReference>
<dbReference type="Proteomes" id="UP000713904">
    <property type="component" value="Unassembled WGS sequence"/>
</dbReference>
<evidence type="ECO:0000313" key="2">
    <source>
        <dbReference type="EMBL" id="MBC2575386.1"/>
    </source>
</evidence>
<dbReference type="SUPFAM" id="SSF56436">
    <property type="entry name" value="C-type lectin-like"/>
    <property type="match status" value="1"/>
</dbReference>
<dbReference type="PANTHER" id="PTHR23150">
    <property type="entry name" value="SULFATASE MODIFYING FACTOR 1, 2"/>
    <property type="match status" value="1"/>
</dbReference>
<reference evidence="2 3" key="1">
    <citation type="submission" date="2020-05" db="EMBL/GenBank/DDBJ databases">
        <title>Draft genome of xy-202 and genomic insight in genome of the genus Peptostreptococcus.</title>
        <authorList>
            <person name="Zhang Z."/>
        </authorList>
    </citation>
    <scope>NUCLEOTIDE SEQUENCE [LARGE SCALE GENOMIC DNA]</scope>
    <source>
        <strain evidence="2 3">DSM 27025</strain>
    </source>
</reference>
<dbReference type="Gene3D" id="3.90.1580.10">
    <property type="entry name" value="paralog of FGE (formylglycine-generating enzyme)"/>
    <property type="match status" value="1"/>
</dbReference>
<accession>A0ABR6TIZ3</accession>
<sequence length="249" mass="29163">MNLMEYIKENMVLISDGQELIRDFVDPIKWLSSNYKMSVPGTNKEKVVREELVTVQSFSLLKTPVTNELYNYVMEMDSDIQTKDYPVVNVSWVDAIKFCNILSEKLSLEKCYTLNSVSEKIVFDNSKNGFRLPTEAEWQYACRANTKGYRYDNIEEIAWFKENSDGKLCEVKRKKENNFGIFDTIGNVWEWCFDLYDEERYGNYRVFRGGSFASEERACGVTSRRKSFPEFRIDDLGFRIAKNNLEGIQ</sequence>
<proteinExistence type="predicted"/>
<gene>
    <name evidence="2" type="ORF">HLB29_01635</name>
</gene>
<dbReference type="InterPro" id="IPR051043">
    <property type="entry name" value="Sulfatase_Mod_Factor_Kinase"/>
</dbReference>
<feature type="domain" description="Sulfatase-modifying factor enzyme-like" evidence="1">
    <location>
        <begin position="43"/>
        <end position="242"/>
    </location>
</feature>
<name>A0ABR6TIZ3_9FIRM</name>
<organism evidence="2 3">
    <name type="scientific">Peptostreptococcus canis</name>
    <dbReference type="NCBI Taxonomy" id="1159213"/>
    <lineage>
        <taxon>Bacteria</taxon>
        <taxon>Bacillati</taxon>
        <taxon>Bacillota</taxon>
        <taxon>Clostridia</taxon>
        <taxon>Peptostreptococcales</taxon>
        <taxon>Peptostreptococcaceae</taxon>
        <taxon>Peptostreptococcus</taxon>
    </lineage>
</organism>
<dbReference type="InterPro" id="IPR042095">
    <property type="entry name" value="SUMF_sf"/>
</dbReference>
<protein>
    <submittedName>
        <fullName evidence="2">SUMF1/EgtB/PvdO family nonheme iron enzyme</fullName>
    </submittedName>
</protein>
<dbReference type="Pfam" id="PF03781">
    <property type="entry name" value="FGE-sulfatase"/>
    <property type="match status" value="1"/>
</dbReference>
<keyword evidence="3" id="KW-1185">Reference proteome</keyword>